<dbReference type="InterPro" id="IPR036396">
    <property type="entry name" value="Cyt_P450_sf"/>
</dbReference>
<dbReference type="Pfam" id="PF00067">
    <property type="entry name" value="p450"/>
    <property type="match status" value="1"/>
</dbReference>
<keyword evidence="9" id="KW-0492">Microsome</keyword>
<dbReference type="InterPro" id="IPR002401">
    <property type="entry name" value="Cyt_P450_E_grp-I"/>
</dbReference>
<evidence type="ECO:0000313" key="14">
    <source>
        <dbReference type="EMBL" id="GBP52040.1"/>
    </source>
</evidence>
<comment type="caution">
    <text evidence="14">The sequence shown here is derived from an EMBL/GenBank/DDBJ whole genome shotgun (WGS) entry which is preliminary data.</text>
</comment>
<dbReference type="SUPFAM" id="SSF48264">
    <property type="entry name" value="Cytochrome P450"/>
    <property type="match status" value="1"/>
</dbReference>
<evidence type="ECO:0000256" key="12">
    <source>
        <dbReference type="ARBA" id="ARBA00023033"/>
    </source>
</evidence>
<dbReference type="Gene3D" id="1.10.630.10">
    <property type="entry name" value="Cytochrome P450"/>
    <property type="match status" value="1"/>
</dbReference>
<dbReference type="GO" id="GO:0005789">
    <property type="term" value="C:endoplasmic reticulum membrane"/>
    <property type="evidence" value="ECO:0007669"/>
    <property type="project" value="UniProtKB-SubCell"/>
</dbReference>
<keyword evidence="12" id="KW-0503">Monooxygenase</keyword>
<comment type="subcellular location">
    <subcellularLocation>
        <location evidence="4">Endoplasmic reticulum membrane</location>
        <topology evidence="4">Peripheral membrane protein</topology>
    </subcellularLocation>
    <subcellularLocation>
        <location evidence="3">Microsome membrane</location>
        <topology evidence="3">Peripheral membrane protein</topology>
    </subcellularLocation>
</comment>
<dbReference type="GO" id="GO:0016705">
    <property type="term" value="F:oxidoreductase activity, acting on paired donors, with incorporation or reduction of molecular oxygen"/>
    <property type="evidence" value="ECO:0007669"/>
    <property type="project" value="InterPro"/>
</dbReference>
<name>A0A4C1WMG3_EUMVA</name>
<keyword evidence="11" id="KW-0408">Iron</keyword>
<evidence type="ECO:0000256" key="4">
    <source>
        <dbReference type="ARBA" id="ARBA00004406"/>
    </source>
</evidence>
<dbReference type="InterPro" id="IPR050196">
    <property type="entry name" value="Cytochrome_P450_Monoox"/>
</dbReference>
<keyword evidence="7" id="KW-0479">Metal-binding</keyword>
<dbReference type="PRINTS" id="PR00463">
    <property type="entry name" value="EP450I"/>
</dbReference>
<dbReference type="OrthoDB" id="1470350at2759"/>
<gene>
    <name evidence="14" type="primary">CYP4C1</name>
    <name evidence="14" type="ORF">EVAR_97510_1</name>
</gene>
<keyword evidence="8" id="KW-0256">Endoplasmic reticulum</keyword>
<evidence type="ECO:0000256" key="13">
    <source>
        <dbReference type="ARBA" id="ARBA00023136"/>
    </source>
</evidence>
<dbReference type="GO" id="GO:0005506">
    <property type="term" value="F:iron ion binding"/>
    <property type="evidence" value="ECO:0007669"/>
    <property type="project" value="InterPro"/>
</dbReference>
<keyword evidence="15" id="KW-1185">Reference proteome</keyword>
<evidence type="ECO:0000313" key="15">
    <source>
        <dbReference type="Proteomes" id="UP000299102"/>
    </source>
</evidence>
<keyword evidence="10" id="KW-0560">Oxidoreductase</keyword>
<organism evidence="14 15">
    <name type="scientific">Eumeta variegata</name>
    <name type="common">Bagworm moth</name>
    <name type="synonym">Eumeta japonica</name>
    <dbReference type="NCBI Taxonomy" id="151549"/>
    <lineage>
        <taxon>Eukaryota</taxon>
        <taxon>Metazoa</taxon>
        <taxon>Ecdysozoa</taxon>
        <taxon>Arthropoda</taxon>
        <taxon>Hexapoda</taxon>
        <taxon>Insecta</taxon>
        <taxon>Pterygota</taxon>
        <taxon>Neoptera</taxon>
        <taxon>Endopterygota</taxon>
        <taxon>Lepidoptera</taxon>
        <taxon>Glossata</taxon>
        <taxon>Ditrysia</taxon>
        <taxon>Tineoidea</taxon>
        <taxon>Psychidae</taxon>
        <taxon>Oiketicinae</taxon>
        <taxon>Eumeta</taxon>
    </lineage>
</organism>
<dbReference type="PANTHER" id="PTHR24291:SF189">
    <property type="entry name" value="CYTOCHROME P450 4C3-RELATED"/>
    <property type="match status" value="1"/>
</dbReference>
<evidence type="ECO:0000256" key="5">
    <source>
        <dbReference type="ARBA" id="ARBA00010617"/>
    </source>
</evidence>
<dbReference type="EMBL" id="BGZK01000594">
    <property type="protein sequence ID" value="GBP52040.1"/>
    <property type="molecule type" value="Genomic_DNA"/>
</dbReference>
<dbReference type="PANTHER" id="PTHR24291">
    <property type="entry name" value="CYTOCHROME P450 FAMILY 4"/>
    <property type="match status" value="1"/>
</dbReference>
<evidence type="ECO:0000256" key="7">
    <source>
        <dbReference type="ARBA" id="ARBA00022723"/>
    </source>
</evidence>
<comment type="similarity">
    <text evidence="5">Belongs to the cytochrome P450 family.</text>
</comment>
<keyword evidence="6" id="KW-0349">Heme</keyword>
<dbReference type="AlphaFoldDB" id="A0A4C1WMG3"/>
<dbReference type="STRING" id="151549.A0A4C1WMG3"/>
<dbReference type="PRINTS" id="PR00385">
    <property type="entry name" value="P450"/>
</dbReference>
<evidence type="ECO:0000256" key="3">
    <source>
        <dbReference type="ARBA" id="ARBA00004174"/>
    </source>
</evidence>
<dbReference type="GO" id="GO:0020037">
    <property type="term" value="F:heme binding"/>
    <property type="evidence" value="ECO:0007669"/>
    <property type="project" value="InterPro"/>
</dbReference>
<evidence type="ECO:0000256" key="1">
    <source>
        <dbReference type="ARBA" id="ARBA00001971"/>
    </source>
</evidence>
<comment type="cofactor">
    <cofactor evidence="1">
        <name>heme</name>
        <dbReference type="ChEBI" id="CHEBI:30413"/>
    </cofactor>
</comment>
<dbReference type="Proteomes" id="UP000299102">
    <property type="component" value="Unassembled WGS sequence"/>
</dbReference>
<comment type="function">
    <text evidence="2">May be involved in the metabolism of insect hormones and in the breakdown of synthetic insecticides.</text>
</comment>
<evidence type="ECO:0000256" key="8">
    <source>
        <dbReference type="ARBA" id="ARBA00022824"/>
    </source>
</evidence>
<evidence type="ECO:0000256" key="2">
    <source>
        <dbReference type="ARBA" id="ARBA00003690"/>
    </source>
</evidence>
<accession>A0A4C1WMG3</accession>
<evidence type="ECO:0000256" key="11">
    <source>
        <dbReference type="ARBA" id="ARBA00023004"/>
    </source>
</evidence>
<dbReference type="GO" id="GO:0004497">
    <property type="term" value="F:monooxygenase activity"/>
    <property type="evidence" value="ECO:0007669"/>
    <property type="project" value="UniProtKB-KW"/>
</dbReference>
<dbReference type="InterPro" id="IPR001128">
    <property type="entry name" value="Cyt_P450"/>
</dbReference>
<evidence type="ECO:0000256" key="6">
    <source>
        <dbReference type="ARBA" id="ARBA00022617"/>
    </source>
</evidence>
<protein>
    <submittedName>
        <fullName evidence="14">Cytochrome P450 4C1</fullName>
    </submittedName>
</protein>
<reference evidence="14 15" key="1">
    <citation type="journal article" date="2019" name="Commun. Biol.">
        <title>The bagworm genome reveals a unique fibroin gene that provides high tensile strength.</title>
        <authorList>
            <person name="Kono N."/>
            <person name="Nakamura H."/>
            <person name="Ohtoshi R."/>
            <person name="Tomita M."/>
            <person name="Numata K."/>
            <person name="Arakawa K."/>
        </authorList>
    </citation>
    <scope>NUCLEOTIDE SEQUENCE [LARGE SCALE GENOMIC DNA]</scope>
</reference>
<sequence>MSTTCGLGPPVTNDGLQSLPERKSIMNLLISQSSNIKGYSDLELREEILTLIIAGTDTSALALGFTLMLLAKYPDVQDRVYRELCDLFGKSNRQLEKQDLPKLLYTERVIKESLRLFPPVPVITRKIEKQITLPSGRTLPAGASVIVSIWGVHRDPAYWGPDADHFDPDRFLPERFRLQHTYS</sequence>
<keyword evidence="13" id="KW-0472">Membrane</keyword>
<evidence type="ECO:0000256" key="9">
    <source>
        <dbReference type="ARBA" id="ARBA00022848"/>
    </source>
</evidence>
<proteinExistence type="inferred from homology"/>
<evidence type="ECO:0000256" key="10">
    <source>
        <dbReference type="ARBA" id="ARBA00023002"/>
    </source>
</evidence>